<feature type="region of interest" description="Disordered" evidence="1">
    <location>
        <begin position="108"/>
        <end position="167"/>
    </location>
</feature>
<name>A0A9P7SP99_9HYPO</name>
<organism evidence="2 3">
    <name type="scientific">Claviceps arundinis</name>
    <dbReference type="NCBI Taxonomy" id="1623583"/>
    <lineage>
        <taxon>Eukaryota</taxon>
        <taxon>Fungi</taxon>
        <taxon>Dikarya</taxon>
        <taxon>Ascomycota</taxon>
        <taxon>Pezizomycotina</taxon>
        <taxon>Sordariomycetes</taxon>
        <taxon>Hypocreomycetidae</taxon>
        <taxon>Hypocreales</taxon>
        <taxon>Clavicipitaceae</taxon>
        <taxon>Claviceps</taxon>
    </lineage>
</organism>
<feature type="compositionally biased region" description="Polar residues" evidence="1">
    <location>
        <begin position="111"/>
        <end position="127"/>
    </location>
</feature>
<dbReference type="AlphaFoldDB" id="A0A9P7SP99"/>
<reference evidence="2" key="1">
    <citation type="journal article" date="2020" name="bioRxiv">
        <title>Whole genome comparisons of ergot fungi reveals the divergence and evolution of species within the genus Claviceps are the result of varying mechanisms driving genome evolution and host range expansion.</title>
        <authorList>
            <person name="Wyka S.A."/>
            <person name="Mondo S.J."/>
            <person name="Liu M."/>
            <person name="Dettman J."/>
            <person name="Nalam V."/>
            <person name="Broders K.D."/>
        </authorList>
    </citation>
    <scope>NUCLEOTIDE SEQUENCE</scope>
    <source>
        <strain evidence="2">CCC 1102</strain>
    </source>
</reference>
<feature type="compositionally biased region" description="Polar residues" evidence="1">
    <location>
        <begin position="135"/>
        <end position="145"/>
    </location>
</feature>
<gene>
    <name evidence="2" type="ORF">E4U56_002511</name>
</gene>
<dbReference type="OrthoDB" id="5240921at2759"/>
<evidence type="ECO:0000256" key="1">
    <source>
        <dbReference type="SAM" id="MobiDB-lite"/>
    </source>
</evidence>
<protein>
    <submittedName>
        <fullName evidence="2">Uncharacterized protein</fullName>
    </submittedName>
</protein>
<comment type="caution">
    <text evidence="2">The sequence shown here is derived from an EMBL/GenBank/DDBJ whole genome shotgun (WGS) entry which is preliminary data.</text>
</comment>
<dbReference type="Proteomes" id="UP000784919">
    <property type="component" value="Unassembled WGS sequence"/>
</dbReference>
<accession>A0A9P7SP99</accession>
<evidence type="ECO:0000313" key="2">
    <source>
        <dbReference type="EMBL" id="KAG5964008.1"/>
    </source>
</evidence>
<sequence length="167" mass="18561">MGEKQTNLLDAQKLLKNLRLTNTVISKQEATIKEVYRCKDEEAQKEHPWVVRMIEEMKTADPRFARYPYIEFRGAPHRSPKTNDSYHASVVLRKEFPGRGTGVTLHVFPNGNIQPSRQKYSGFQATAATAEELSKSNATAATATPQEIGKKDVKGGAAEPGKSSDDQ</sequence>
<evidence type="ECO:0000313" key="3">
    <source>
        <dbReference type="Proteomes" id="UP000784919"/>
    </source>
</evidence>
<proteinExistence type="predicted"/>
<dbReference type="EMBL" id="SRPS01000182">
    <property type="protein sequence ID" value="KAG5964008.1"/>
    <property type="molecule type" value="Genomic_DNA"/>
</dbReference>